<evidence type="ECO:0000313" key="1">
    <source>
        <dbReference type="EMBL" id="CAB4997213.1"/>
    </source>
</evidence>
<gene>
    <name evidence="1" type="ORF">UFOPK3992_00425</name>
</gene>
<protein>
    <submittedName>
        <fullName evidence="1">Unannotated protein</fullName>
    </submittedName>
</protein>
<name>A0A6J7P291_9ZZZZ</name>
<reference evidence="1" key="1">
    <citation type="submission" date="2020-05" db="EMBL/GenBank/DDBJ databases">
        <authorList>
            <person name="Chiriac C."/>
            <person name="Salcher M."/>
            <person name="Ghai R."/>
            <person name="Kavagutti S V."/>
        </authorList>
    </citation>
    <scope>NUCLEOTIDE SEQUENCE</scope>
</reference>
<proteinExistence type="predicted"/>
<dbReference type="EMBL" id="CAFBOZ010000042">
    <property type="protein sequence ID" value="CAB4997213.1"/>
    <property type="molecule type" value="Genomic_DNA"/>
</dbReference>
<dbReference type="AlphaFoldDB" id="A0A6J7P291"/>
<sequence>MTMTSPTMESAQVIPLSAPRIGDSRVWNMTRIHETATSSHSRINTQAPWMVVATVRADGVMSKLVGRR</sequence>
<organism evidence="1">
    <name type="scientific">freshwater metagenome</name>
    <dbReference type="NCBI Taxonomy" id="449393"/>
    <lineage>
        <taxon>unclassified sequences</taxon>
        <taxon>metagenomes</taxon>
        <taxon>ecological metagenomes</taxon>
    </lineage>
</organism>
<accession>A0A6J7P291</accession>